<dbReference type="EMBL" id="LZEX01000001">
    <property type="protein sequence ID" value="OBU11188.1"/>
    <property type="molecule type" value="Genomic_DNA"/>
</dbReference>
<dbReference type="RefSeq" id="WP_067420264.1">
    <property type="nucleotide sequence ID" value="NZ_LZEX01000001.1"/>
</dbReference>
<organism evidence="2 3">
    <name type="scientific">Morganella psychrotolerans</name>
    <dbReference type="NCBI Taxonomy" id="368603"/>
    <lineage>
        <taxon>Bacteria</taxon>
        <taxon>Pseudomonadati</taxon>
        <taxon>Pseudomonadota</taxon>
        <taxon>Gammaproteobacteria</taxon>
        <taxon>Enterobacterales</taxon>
        <taxon>Morganellaceae</taxon>
        <taxon>Morganella</taxon>
    </lineage>
</organism>
<comment type="caution">
    <text evidence="2">The sequence shown here is derived from an EMBL/GenBank/DDBJ whole genome shotgun (WGS) entry which is preliminary data.</text>
</comment>
<dbReference type="Gene3D" id="2.60.200.60">
    <property type="match status" value="1"/>
</dbReference>
<dbReference type="Pfam" id="PF05488">
    <property type="entry name" value="PAAR_motif"/>
    <property type="match status" value="1"/>
</dbReference>
<dbReference type="CDD" id="cd14737">
    <property type="entry name" value="PAAR_1"/>
    <property type="match status" value="1"/>
</dbReference>
<accession>A0A1B8HP96</accession>
<dbReference type="AlphaFoldDB" id="A0A1B8HP96"/>
<name>A0A1B8HP96_9GAMM</name>
<evidence type="ECO:0008006" key="4">
    <source>
        <dbReference type="Google" id="ProtNLM"/>
    </source>
</evidence>
<gene>
    <name evidence="2" type="ORF">AYY17_00020</name>
</gene>
<evidence type="ECO:0000313" key="2">
    <source>
        <dbReference type="EMBL" id="OBU11188.1"/>
    </source>
</evidence>
<reference evidence="2 3" key="1">
    <citation type="submission" date="2016-06" db="EMBL/GenBank/DDBJ databases">
        <authorList>
            <person name="Kjaerup R.B."/>
            <person name="Dalgaard T.S."/>
            <person name="Juul-Madsen H.R."/>
        </authorList>
    </citation>
    <scope>NUCLEOTIDE SEQUENCE [LARGE SCALE GENOMIC DNA]</scope>
    <source>
        <strain evidence="2 3">GCSL-Mp3</strain>
    </source>
</reference>
<dbReference type="InterPro" id="IPR008727">
    <property type="entry name" value="PAAR_motif"/>
</dbReference>
<protein>
    <recommendedName>
        <fullName evidence="4">PAAR domain-containing protein</fullName>
    </recommendedName>
</protein>
<evidence type="ECO:0000256" key="1">
    <source>
        <dbReference type="SAM" id="MobiDB-lite"/>
    </source>
</evidence>
<sequence>MSSGILIGDTGTGHGSHKPTNVISGSHTVKADNKGIACLGDSLAPHGNHSRNIITSSASVFVDGKPAARSGDKINCGSILVGGSTVNVG</sequence>
<evidence type="ECO:0000313" key="3">
    <source>
        <dbReference type="Proteomes" id="UP000092247"/>
    </source>
</evidence>
<proteinExistence type="predicted"/>
<dbReference type="Proteomes" id="UP000092247">
    <property type="component" value="Unassembled WGS sequence"/>
</dbReference>
<feature type="region of interest" description="Disordered" evidence="1">
    <location>
        <begin position="1"/>
        <end position="26"/>
    </location>
</feature>